<feature type="region of interest" description="Disordered" evidence="1">
    <location>
        <begin position="1"/>
        <end position="20"/>
    </location>
</feature>
<feature type="region of interest" description="Disordered" evidence="1">
    <location>
        <begin position="511"/>
        <end position="532"/>
    </location>
</feature>
<dbReference type="AlphaFoldDB" id="A0A8S3RLS9"/>
<dbReference type="Proteomes" id="UP000683360">
    <property type="component" value="Unassembled WGS sequence"/>
</dbReference>
<dbReference type="EMBL" id="CAJPWZ010001083">
    <property type="protein sequence ID" value="CAG2207649.1"/>
    <property type="molecule type" value="Genomic_DNA"/>
</dbReference>
<protein>
    <submittedName>
        <fullName evidence="3">Uncharacterized protein</fullName>
    </submittedName>
</protein>
<keyword evidence="2" id="KW-0812">Transmembrane</keyword>
<gene>
    <name evidence="3" type="ORF">MEDL_21894</name>
</gene>
<evidence type="ECO:0000313" key="3">
    <source>
        <dbReference type="EMBL" id="CAG2207649.1"/>
    </source>
</evidence>
<proteinExistence type="predicted"/>
<keyword evidence="2" id="KW-1133">Transmembrane helix</keyword>
<feature type="compositionally biased region" description="Polar residues" evidence="1">
    <location>
        <begin position="512"/>
        <end position="532"/>
    </location>
</feature>
<keyword evidence="4" id="KW-1185">Reference proteome</keyword>
<comment type="caution">
    <text evidence="3">The sequence shown here is derived from an EMBL/GenBank/DDBJ whole genome shotgun (WGS) entry which is preliminary data.</text>
</comment>
<accession>A0A8S3RLS9</accession>
<evidence type="ECO:0000313" key="4">
    <source>
        <dbReference type="Proteomes" id="UP000683360"/>
    </source>
</evidence>
<organism evidence="3 4">
    <name type="scientific">Mytilus edulis</name>
    <name type="common">Blue mussel</name>
    <dbReference type="NCBI Taxonomy" id="6550"/>
    <lineage>
        <taxon>Eukaryota</taxon>
        <taxon>Metazoa</taxon>
        <taxon>Spiralia</taxon>
        <taxon>Lophotrochozoa</taxon>
        <taxon>Mollusca</taxon>
        <taxon>Bivalvia</taxon>
        <taxon>Autobranchia</taxon>
        <taxon>Pteriomorphia</taxon>
        <taxon>Mytilida</taxon>
        <taxon>Mytiloidea</taxon>
        <taxon>Mytilidae</taxon>
        <taxon>Mytilinae</taxon>
        <taxon>Mytilus</taxon>
    </lineage>
</organism>
<feature type="transmembrane region" description="Helical" evidence="2">
    <location>
        <begin position="320"/>
        <end position="343"/>
    </location>
</feature>
<name>A0A8S3RLS9_MYTED</name>
<keyword evidence="2" id="KW-0472">Membrane</keyword>
<feature type="region of interest" description="Disordered" evidence="1">
    <location>
        <begin position="42"/>
        <end position="64"/>
    </location>
</feature>
<evidence type="ECO:0000256" key="1">
    <source>
        <dbReference type="SAM" id="MobiDB-lite"/>
    </source>
</evidence>
<reference evidence="3" key="1">
    <citation type="submission" date="2021-03" db="EMBL/GenBank/DDBJ databases">
        <authorList>
            <person name="Bekaert M."/>
        </authorList>
    </citation>
    <scope>NUCLEOTIDE SEQUENCE</scope>
</reference>
<feature type="compositionally biased region" description="Polar residues" evidence="1">
    <location>
        <begin position="46"/>
        <end position="64"/>
    </location>
</feature>
<sequence length="573" mass="65506">MRSFGSLKKEKRQVPERRLNEPVYDDDWVQMKQTASLKHGTAVLPSGSTLSKNIQDTGTPRKSNATVIRSPDSFPKENRVAEKNIKRNSELVFEELSDLYVTQDRLIYLNGTVQWYDAVNLCKQQGQILHPEITSNESSFGYRQDTTMWTSSYILSVNHVKHTALYVEQIPVTELHRGLCIDKKNSDKLIVLNIPLNYSQQDFICSWDYQRRYPDTLLNITNLGVVRRVLGIMDFGQKYWLSNISESVYKLVHQCEVFQYVANSTSIRKSYTAMRFCDEMNSYKCVDGKKYRPAVSLVKYLHDRHGNYHDRERTNNSGGFLHVSIIGALGIIILIGFTVTCVIMKRSIGNLKQEVQRLKQQRFEHPMYGTDQIQMIQSSVPEPETPISPTGSSMYENFLNSVTSGESNVTVSYLTSTQVQRTVEVTETHNATSQDYSDGFSPHFLPPLKIPKHRPIIRHTSLVNGTDGQVNMLHCRQTSTEPASSKMFPLQHCLRGMPVEWFKTEEDIHIHGSTNSTNKPSPRPCITNTESRVSSKSDRASAFYLNTGRSADFENPEIEIDGEDYENIWEKNI</sequence>
<evidence type="ECO:0000256" key="2">
    <source>
        <dbReference type="SAM" id="Phobius"/>
    </source>
</evidence>